<evidence type="ECO:0000256" key="1">
    <source>
        <dbReference type="ARBA" id="ARBA00004651"/>
    </source>
</evidence>
<dbReference type="InterPro" id="IPR050833">
    <property type="entry name" value="Poly_Biosynth_Transport"/>
</dbReference>
<dbReference type="PANTHER" id="PTHR30250:SF11">
    <property type="entry name" value="O-ANTIGEN TRANSPORTER-RELATED"/>
    <property type="match status" value="1"/>
</dbReference>
<evidence type="ECO:0000313" key="7">
    <source>
        <dbReference type="EMBL" id="MCP1385173.1"/>
    </source>
</evidence>
<keyword evidence="5 6" id="KW-0472">Membrane</keyword>
<organism evidence="7 8">
    <name type="scientific">Runella salmonicolor</name>
    <dbReference type="NCBI Taxonomy" id="2950278"/>
    <lineage>
        <taxon>Bacteria</taxon>
        <taxon>Pseudomonadati</taxon>
        <taxon>Bacteroidota</taxon>
        <taxon>Cytophagia</taxon>
        <taxon>Cytophagales</taxon>
        <taxon>Spirosomataceae</taxon>
        <taxon>Runella</taxon>
    </lineage>
</organism>
<feature type="transmembrane region" description="Helical" evidence="6">
    <location>
        <begin position="400"/>
        <end position="419"/>
    </location>
</feature>
<evidence type="ECO:0000256" key="4">
    <source>
        <dbReference type="ARBA" id="ARBA00022989"/>
    </source>
</evidence>
<keyword evidence="8" id="KW-1185">Reference proteome</keyword>
<feature type="transmembrane region" description="Helical" evidence="6">
    <location>
        <begin position="80"/>
        <end position="102"/>
    </location>
</feature>
<sequence length="500" mass="56306">MGVIIRQSLKNSIVTYFGVIIGTVNVLYLYNAFLSTDQMGLYSAITSFPLVFASFTQLGIPLIAVRFFNRFKDEAKQHNGFFAFLMVAPLAGCLIFSVLYVFGRDLFRWIYQDGSPLLVQYYYYLLPLTICLVYMTVLEAYARVHLRIVVPAIIRELGVKLTNSALAVGYGMHWITFDQLIMALVLVHLLAVFALLGYLQWLGRLYWKVDFSFLRKPIFNEMWQYGLWVLMGGISVNLAVNIEKFFLPAYSNGMTNTAIFDIAAKIALVIAIPRNALSSISTPLLNESWSRNDMEHIDEIYKKSSLNLLIIGGLLFLGIWCNIDSIFKIIPKSEVYEQGKWVVLFVGLGRVIDMATGLNSEILIGSKYYRYDLAFYIFQTVLLVIANALLIPIYGFNGAALAMLVSLTLYNAIKFWFIYSRFGLQPFTPATVKTVALLAVTYGITQVISIPNDSLGMIFVGIAVKSFVILVVLGGGVLGLRISEDANQTLLGIWRKYRKK</sequence>
<name>A0ABT1FWU5_9BACT</name>
<keyword evidence="2" id="KW-1003">Cell membrane</keyword>
<evidence type="ECO:0000256" key="5">
    <source>
        <dbReference type="ARBA" id="ARBA00023136"/>
    </source>
</evidence>
<proteinExistence type="predicted"/>
<keyword evidence="3 6" id="KW-0812">Transmembrane</keyword>
<dbReference type="PANTHER" id="PTHR30250">
    <property type="entry name" value="PST FAMILY PREDICTED COLANIC ACID TRANSPORTER"/>
    <property type="match status" value="1"/>
</dbReference>
<dbReference type="Proteomes" id="UP001204772">
    <property type="component" value="Unassembled WGS sequence"/>
</dbReference>
<accession>A0ABT1FWU5</accession>
<reference evidence="7 8" key="1">
    <citation type="submission" date="2022-06" db="EMBL/GenBank/DDBJ databases">
        <title>Runella sp. S5 genome sequencing.</title>
        <authorList>
            <person name="Park S."/>
        </authorList>
    </citation>
    <scope>NUCLEOTIDE SEQUENCE [LARGE SCALE GENOMIC DNA]</scope>
    <source>
        <strain evidence="7 8">S5</strain>
    </source>
</reference>
<evidence type="ECO:0000256" key="2">
    <source>
        <dbReference type="ARBA" id="ARBA00022475"/>
    </source>
</evidence>
<dbReference type="RefSeq" id="WP_253531380.1">
    <property type="nucleotide sequence ID" value="NZ_JAMZEL010000011.1"/>
</dbReference>
<dbReference type="InterPro" id="IPR002797">
    <property type="entry name" value="Polysacc_synth"/>
</dbReference>
<evidence type="ECO:0000256" key="3">
    <source>
        <dbReference type="ARBA" id="ARBA00022692"/>
    </source>
</evidence>
<feature type="transmembrane region" description="Helical" evidence="6">
    <location>
        <begin position="12"/>
        <end position="30"/>
    </location>
</feature>
<gene>
    <name evidence="7" type="ORF">NCI00_22225</name>
</gene>
<protein>
    <submittedName>
        <fullName evidence="7">Oligosaccharide flippase family protein</fullName>
    </submittedName>
</protein>
<feature type="transmembrane region" description="Helical" evidence="6">
    <location>
        <begin position="222"/>
        <end position="242"/>
    </location>
</feature>
<feature type="transmembrane region" description="Helical" evidence="6">
    <location>
        <begin position="42"/>
        <end position="68"/>
    </location>
</feature>
<feature type="transmembrane region" description="Helical" evidence="6">
    <location>
        <begin position="456"/>
        <end position="480"/>
    </location>
</feature>
<feature type="transmembrane region" description="Helical" evidence="6">
    <location>
        <begin position="306"/>
        <end position="330"/>
    </location>
</feature>
<comment type="caution">
    <text evidence="7">The sequence shown here is derived from an EMBL/GenBank/DDBJ whole genome shotgun (WGS) entry which is preliminary data.</text>
</comment>
<feature type="transmembrane region" description="Helical" evidence="6">
    <location>
        <begin position="122"/>
        <end position="141"/>
    </location>
</feature>
<evidence type="ECO:0000256" key="6">
    <source>
        <dbReference type="SAM" id="Phobius"/>
    </source>
</evidence>
<feature type="transmembrane region" description="Helical" evidence="6">
    <location>
        <begin position="181"/>
        <end position="201"/>
    </location>
</feature>
<feature type="transmembrane region" description="Helical" evidence="6">
    <location>
        <begin position="342"/>
        <end position="364"/>
    </location>
</feature>
<keyword evidence="4 6" id="KW-1133">Transmembrane helix</keyword>
<dbReference type="EMBL" id="JAMZEL010000011">
    <property type="protein sequence ID" value="MCP1385173.1"/>
    <property type="molecule type" value="Genomic_DNA"/>
</dbReference>
<comment type="subcellular location">
    <subcellularLocation>
        <location evidence="1">Cell membrane</location>
        <topology evidence="1">Multi-pass membrane protein</topology>
    </subcellularLocation>
</comment>
<dbReference type="Pfam" id="PF01943">
    <property type="entry name" value="Polysacc_synt"/>
    <property type="match status" value="1"/>
</dbReference>
<evidence type="ECO:0000313" key="8">
    <source>
        <dbReference type="Proteomes" id="UP001204772"/>
    </source>
</evidence>
<feature type="transmembrane region" description="Helical" evidence="6">
    <location>
        <begin position="373"/>
        <end position="394"/>
    </location>
</feature>
<feature type="transmembrane region" description="Helical" evidence="6">
    <location>
        <begin position="431"/>
        <end position="450"/>
    </location>
</feature>